<evidence type="ECO:0008006" key="4">
    <source>
        <dbReference type="Google" id="ProtNLM"/>
    </source>
</evidence>
<dbReference type="OrthoDB" id="5959103at2"/>
<dbReference type="EMBL" id="FWXR01000023">
    <property type="protein sequence ID" value="SMD06967.1"/>
    <property type="molecule type" value="Genomic_DNA"/>
</dbReference>
<keyword evidence="3" id="KW-1185">Reference proteome</keyword>
<accession>A0A1W2EBK3</accession>
<dbReference type="RefSeq" id="WP_084412134.1">
    <property type="nucleotide sequence ID" value="NZ_FWXR01000023.1"/>
</dbReference>
<reference evidence="2 3" key="1">
    <citation type="submission" date="2017-04" db="EMBL/GenBank/DDBJ databases">
        <authorList>
            <person name="Afonso C.L."/>
            <person name="Miller P.J."/>
            <person name="Scott M.A."/>
            <person name="Spackman E."/>
            <person name="Goraichik I."/>
            <person name="Dimitrov K.M."/>
            <person name="Suarez D.L."/>
            <person name="Swayne D.E."/>
        </authorList>
    </citation>
    <scope>NUCLEOTIDE SEQUENCE [LARGE SCALE GENOMIC DNA]</scope>
    <source>
        <strain evidence="2 3">CGMCC 1.10972</strain>
    </source>
</reference>
<gene>
    <name evidence="2" type="ORF">SAMN06297251_12347</name>
</gene>
<proteinExistence type="predicted"/>
<keyword evidence="1" id="KW-1133">Transmembrane helix</keyword>
<keyword evidence="1" id="KW-0472">Membrane</keyword>
<feature type="transmembrane region" description="Helical" evidence="1">
    <location>
        <begin position="12"/>
        <end position="34"/>
    </location>
</feature>
<evidence type="ECO:0000313" key="2">
    <source>
        <dbReference type="EMBL" id="SMD06967.1"/>
    </source>
</evidence>
<evidence type="ECO:0000256" key="1">
    <source>
        <dbReference type="SAM" id="Phobius"/>
    </source>
</evidence>
<keyword evidence="1" id="KW-0812">Transmembrane</keyword>
<evidence type="ECO:0000313" key="3">
    <source>
        <dbReference type="Proteomes" id="UP000192656"/>
    </source>
</evidence>
<dbReference type="Proteomes" id="UP000192656">
    <property type="component" value="Unassembled WGS sequence"/>
</dbReference>
<organism evidence="2 3">
    <name type="scientific">Fulvimarina manganoxydans</name>
    <dbReference type="NCBI Taxonomy" id="937218"/>
    <lineage>
        <taxon>Bacteria</taxon>
        <taxon>Pseudomonadati</taxon>
        <taxon>Pseudomonadota</taxon>
        <taxon>Alphaproteobacteria</taxon>
        <taxon>Hyphomicrobiales</taxon>
        <taxon>Aurantimonadaceae</taxon>
        <taxon>Fulvimarina</taxon>
    </lineage>
</organism>
<dbReference type="AlphaFoldDB" id="A0A1W2EBK3"/>
<protein>
    <recommendedName>
        <fullName evidence="4">Transmembrane protein (PGPGW)</fullName>
    </recommendedName>
</protein>
<name>A0A1W2EBK3_9HYPH</name>
<sequence length="73" mass="8391">MRLPRSRPLRIALGVALCIGGILGFLPVLGFWMIPLGLIVLSVDVAPVRRFRRRLAVRWENRRRRWKGARSDG</sequence>